<gene>
    <name evidence="1" type="ORF">PAN0_006d3008</name>
</gene>
<dbReference type="PANTHER" id="PTHR33266:SF1">
    <property type="entry name" value="F-BOX DOMAIN-CONTAINING PROTEIN"/>
    <property type="match status" value="1"/>
</dbReference>
<dbReference type="OrthoDB" id="2556301at2759"/>
<name>A0A081CDP7_PSEA2</name>
<dbReference type="AlphaFoldDB" id="A0A081CDP7"/>
<dbReference type="PANTHER" id="PTHR33266">
    <property type="entry name" value="CHROMOSOME 15, WHOLE GENOME SHOTGUN SEQUENCE"/>
    <property type="match status" value="1"/>
</dbReference>
<evidence type="ECO:0000313" key="2">
    <source>
        <dbReference type="Proteomes" id="UP000053758"/>
    </source>
</evidence>
<dbReference type="Proteomes" id="UP000053758">
    <property type="component" value="Unassembled WGS sequence"/>
</dbReference>
<dbReference type="RefSeq" id="XP_014657136.1">
    <property type="nucleotide sequence ID" value="XM_014801650.1"/>
</dbReference>
<dbReference type="GeneID" id="26303868"/>
<evidence type="ECO:0000313" key="1">
    <source>
        <dbReference type="EMBL" id="GAK64793.1"/>
    </source>
</evidence>
<proteinExistence type="predicted"/>
<keyword evidence="2" id="KW-1185">Reference proteome</keyword>
<dbReference type="HOGENOM" id="CLU_017871_0_0_1"/>
<reference evidence="2" key="1">
    <citation type="journal article" date="2014" name="Genome Announc.">
        <title>Draft Genome Sequence of the Yeast Pseudozyma antarctica Type Strain JCM10317, a Producer of the Glycolipid Biosurfactants, Mannosylerythritol Lipids.</title>
        <authorList>
            <person name="Saika A."/>
            <person name="Koike H."/>
            <person name="Hori T."/>
            <person name="Fukuoka T."/>
            <person name="Sato S."/>
            <person name="Habe H."/>
            <person name="Kitamoto D."/>
            <person name="Morita T."/>
        </authorList>
    </citation>
    <scope>NUCLEOTIDE SEQUENCE [LARGE SCALE GENOMIC DNA]</scope>
    <source>
        <strain evidence="2">JCM 10317</strain>
    </source>
</reference>
<sequence length="1001" mass="111633">MDFRIPHNSITASDGKAAPSTPRRAHAQPSEEIVAQALVSPDRSKARACASSLASLGAWRELCFLHEEISRDIRLRDNYNKRHLRTLVEIALEEAKEIVEIMPRLRDALIPRGYALDTSHSLALQSAFVAAYRDVGAQLEPLAPDHALAYVLLKLPRFLQLPSRDPEVRETNTQLANQFGRDYHGDAPERFLDFVIDLDRSYDALTQGDKQPYYRGTPIVQSSGTGKTRMVLQLRSYAPLLYVCIRDHFADNNAKAGYPFPDEGVRDYFDPVAVDDSYMIQVTCFLAAWFQVLAEALASQHAQTSNSCSDKIAQLKFAYLWKLNALDEPNGINSARNDFFDRVSKAASAVFGIARVDHRTRLTRIRHLLREEEEKQQRSQHAPGHIASSSAWRLEREKLLNVIMEEQLAGPLAALSEQLQDVLLHLSRLHPGRPNPPPVLVAFDECVLLDRDREGGETQLDCLRRVWNFLGNLRNNDGAGSARFWLVLMSTSSSAAQLVEYVGAGPSARRKESAPLPTFVGLNLDVLASQDAINVTCAAQVAELHHMVKYGRPLWNSLVGFDDFWHSARMKLLGGDDFFAPQEVMQCYSVLASRLALTLLPAQSSDFATLNLQKTNAQRAVDRHMRIVDDIGQDGSMRVISPSEPVLAITAALIMQPMEEVDTEVDGPLRGQGSTMYARILSEFHTSCLHNKALPLFKGVYGELAARIILLAAWDAAKRDRIVGVWRQDRLRSASSAERLKRYAAMLGEPEPVERFVAGLADPNEVDTERLSQRVQQVKEAAGSAEAWVHFSHFDVLPEPIAHISTDYLWFCWKRGVALQMAHVQRGIDGIIPVFLGDLKQAFDDEKEAAKQMSYIAWEAKHRLEAQPSSHTASPGHLAGPLLKHTIKSGLSGGALTKRGMLTVLMDLSATTTFLKTQTQRPIIEPLSADSVRLNVRGARDATCLPCLDRLGIRDVLNRLLGTTMQQARNSLNQVGNPIWNHEHHPDRHKAAPSEEQMQID</sequence>
<dbReference type="EMBL" id="DF830073">
    <property type="protein sequence ID" value="GAK64793.1"/>
    <property type="molecule type" value="Genomic_DNA"/>
</dbReference>
<accession>A0A081CDP7</accession>
<organism evidence="1 2">
    <name type="scientific">Pseudozyma antarctica</name>
    <name type="common">Yeast</name>
    <name type="synonym">Candida antarctica</name>
    <dbReference type="NCBI Taxonomy" id="84753"/>
    <lineage>
        <taxon>Eukaryota</taxon>
        <taxon>Fungi</taxon>
        <taxon>Dikarya</taxon>
        <taxon>Basidiomycota</taxon>
        <taxon>Ustilaginomycotina</taxon>
        <taxon>Ustilaginomycetes</taxon>
        <taxon>Ustilaginales</taxon>
        <taxon>Ustilaginaceae</taxon>
        <taxon>Moesziomyces</taxon>
    </lineage>
</organism>
<protein>
    <submittedName>
        <fullName evidence="1">Uncharacterized protein</fullName>
    </submittedName>
</protein>